<name>K9YP97_CYASC</name>
<reference evidence="3" key="1">
    <citation type="journal article" date="2013" name="Proc. Natl. Acad. Sci. U.S.A.">
        <title>Improving the coverage of the cyanobacterial phylum using diversity-driven genome sequencing.</title>
        <authorList>
            <person name="Shih P.M."/>
            <person name="Wu D."/>
            <person name="Latifi A."/>
            <person name="Axen S.D."/>
            <person name="Fewer D.P."/>
            <person name="Talla E."/>
            <person name="Calteau A."/>
            <person name="Cai F."/>
            <person name="Tandeau de Marsac N."/>
            <person name="Rippka R."/>
            <person name="Herdman M."/>
            <person name="Sivonen K."/>
            <person name="Coursin T."/>
            <person name="Laurent T."/>
            <person name="Goodwin L."/>
            <person name="Nolan M."/>
            <person name="Davenport K.W."/>
            <person name="Han C.S."/>
            <person name="Rubin E.M."/>
            <person name="Eisen J.A."/>
            <person name="Woyke T."/>
            <person name="Gugger M."/>
            <person name="Kerfeld C.A."/>
        </authorList>
    </citation>
    <scope>NUCLEOTIDE SEQUENCE [LARGE SCALE GENOMIC DNA]</scope>
    <source>
        <strain evidence="3">ATCC 29140 / PCC 7202</strain>
    </source>
</reference>
<organism evidence="2 3">
    <name type="scientific">Cyanobacterium stanieri (strain ATCC 29140 / PCC 7202)</name>
    <dbReference type="NCBI Taxonomy" id="292563"/>
    <lineage>
        <taxon>Bacteria</taxon>
        <taxon>Bacillati</taxon>
        <taxon>Cyanobacteriota</taxon>
        <taxon>Cyanophyceae</taxon>
        <taxon>Oscillatoriophycideae</taxon>
        <taxon>Chroococcales</taxon>
        <taxon>Geminocystaceae</taxon>
        <taxon>Cyanobacterium</taxon>
    </lineage>
</organism>
<dbReference type="KEGG" id="csn:Cyast_2825"/>
<dbReference type="BioCyc" id="CSTA292563:G1353-2830-MONOMER"/>
<accession>K9YP97</accession>
<keyword evidence="3" id="KW-1185">Reference proteome</keyword>
<dbReference type="HOGENOM" id="CLU_2768927_0_0_3"/>
<evidence type="ECO:0000313" key="3">
    <source>
        <dbReference type="Proteomes" id="UP000010483"/>
    </source>
</evidence>
<protein>
    <submittedName>
        <fullName evidence="2">Uncharacterized protein</fullName>
    </submittedName>
</protein>
<feature type="region of interest" description="Disordered" evidence="1">
    <location>
        <begin position="1"/>
        <end position="46"/>
    </location>
</feature>
<proteinExistence type="predicted"/>
<evidence type="ECO:0000256" key="1">
    <source>
        <dbReference type="SAM" id="MobiDB-lite"/>
    </source>
</evidence>
<evidence type="ECO:0000313" key="2">
    <source>
        <dbReference type="EMBL" id="AFZ48766.1"/>
    </source>
</evidence>
<gene>
    <name evidence="2" type="ordered locus">Cyast_2825</name>
</gene>
<dbReference type="EMBL" id="CP003940">
    <property type="protein sequence ID" value="AFZ48766.1"/>
    <property type="molecule type" value="Genomic_DNA"/>
</dbReference>
<dbReference type="Proteomes" id="UP000010483">
    <property type="component" value="Chromosome"/>
</dbReference>
<sequence>MMPPLPRIREFRGQNQRYDAPCPELADLGGETDVMMPPLPPKFGGRNTENTILQSTRCGLVKHTTQVIG</sequence>
<dbReference type="AlphaFoldDB" id="K9YP97"/>